<dbReference type="SMART" id="SM01134">
    <property type="entry name" value="DeoRC"/>
    <property type="match status" value="1"/>
</dbReference>
<evidence type="ECO:0000256" key="2">
    <source>
        <dbReference type="ARBA" id="ARBA00023125"/>
    </source>
</evidence>
<feature type="domain" description="HTH deoR-type" evidence="5">
    <location>
        <begin position="26"/>
        <end position="81"/>
    </location>
</feature>
<evidence type="ECO:0000256" key="1">
    <source>
        <dbReference type="ARBA" id="ARBA00023015"/>
    </source>
</evidence>
<protein>
    <submittedName>
        <fullName evidence="6">Glycerol-3-phosphate transcriptional regulator protein</fullName>
    </submittedName>
</protein>
<keyword evidence="1" id="KW-0805">Transcription regulation</keyword>
<dbReference type="InterPro" id="IPR037171">
    <property type="entry name" value="NagB/RpiA_transferase-like"/>
</dbReference>
<proteinExistence type="predicted"/>
<dbReference type="GO" id="GO:0003677">
    <property type="term" value="F:DNA binding"/>
    <property type="evidence" value="ECO:0007669"/>
    <property type="project" value="UniProtKB-KW"/>
</dbReference>
<dbReference type="PANTHER" id="PTHR30363:SF44">
    <property type="entry name" value="AGA OPERON TRANSCRIPTIONAL REPRESSOR-RELATED"/>
    <property type="match status" value="1"/>
</dbReference>
<dbReference type="InterPro" id="IPR018356">
    <property type="entry name" value="Tscrpt_reg_HTH_DeoR_CS"/>
</dbReference>
<organism evidence="6 7">
    <name type="scientific">Nitratireductor pacificus pht-3B</name>
    <dbReference type="NCBI Taxonomy" id="391937"/>
    <lineage>
        <taxon>Bacteria</taxon>
        <taxon>Pseudomonadati</taxon>
        <taxon>Pseudomonadota</taxon>
        <taxon>Alphaproteobacteria</taxon>
        <taxon>Hyphomicrobiales</taxon>
        <taxon>Phyllobacteriaceae</taxon>
        <taxon>Nitratireductor</taxon>
    </lineage>
</organism>
<dbReference type="PATRIC" id="fig|391937.3.peg.526"/>
<dbReference type="Gene3D" id="1.10.10.10">
    <property type="entry name" value="Winged helix-like DNA-binding domain superfamily/Winged helix DNA-binding domain"/>
    <property type="match status" value="1"/>
</dbReference>
<feature type="region of interest" description="Disordered" evidence="4">
    <location>
        <begin position="1"/>
        <end position="22"/>
    </location>
</feature>
<evidence type="ECO:0000259" key="5">
    <source>
        <dbReference type="PROSITE" id="PS51000"/>
    </source>
</evidence>
<evidence type="ECO:0000256" key="4">
    <source>
        <dbReference type="SAM" id="MobiDB-lite"/>
    </source>
</evidence>
<keyword evidence="3" id="KW-0804">Transcription</keyword>
<reference evidence="6 7" key="1">
    <citation type="journal article" date="2012" name="J. Bacteriol.">
        <title>Genome Sequence of Nitratireductor pacificus Type Strain pht-3B.</title>
        <authorList>
            <person name="Lai Q."/>
            <person name="Li G."/>
            <person name="Shao Z."/>
        </authorList>
    </citation>
    <scope>NUCLEOTIDE SEQUENCE [LARGE SCALE GENOMIC DNA]</scope>
    <source>
        <strain evidence="7">pht-3B</strain>
    </source>
</reference>
<dbReference type="PROSITE" id="PS00894">
    <property type="entry name" value="HTH_DEOR_1"/>
    <property type="match status" value="1"/>
</dbReference>
<keyword evidence="2" id="KW-0238">DNA-binding</keyword>
<dbReference type="PANTHER" id="PTHR30363">
    <property type="entry name" value="HTH-TYPE TRANSCRIPTIONAL REGULATOR SRLR-RELATED"/>
    <property type="match status" value="1"/>
</dbReference>
<dbReference type="Proteomes" id="UP000006786">
    <property type="component" value="Unassembled WGS sequence"/>
</dbReference>
<dbReference type="Pfam" id="PF08220">
    <property type="entry name" value="HTH_DeoR"/>
    <property type="match status" value="1"/>
</dbReference>
<evidence type="ECO:0000313" key="6">
    <source>
        <dbReference type="EMBL" id="EKF20626.1"/>
    </source>
</evidence>
<evidence type="ECO:0000313" key="7">
    <source>
        <dbReference type="Proteomes" id="UP000006786"/>
    </source>
</evidence>
<dbReference type="STRING" id="391937.NA2_02539"/>
<dbReference type="InterPro" id="IPR050313">
    <property type="entry name" value="Carb_Metab_HTH_regulators"/>
</dbReference>
<dbReference type="InterPro" id="IPR036388">
    <property type="entry name" value="WH-like_DNA-bd_sf"/>
</dbReference>
<dbReference type="SMART" id="SM00420">
    <property type="entry name" value="HTH_DEOR"/>
    <property type="match status" value="1"/>
</dbReference>
<dbReference type="PROSITE" id="PS51000">
    <property type="entry name" value="HTH_DEOR_2"/>
    <property type="match status" value="1"/>
</dbReference>
<dbReference type="InterPro" id="IPR036390">
    <property type="entry name" value="WH_DNA-bd_sf"/>
</dbReference>
<accession>K2MEV9</accession>
<evidence type="ECO:0000256" key="3">
    <source>
        <dbReference type="ARBA" id="ARBA00023163"/>
    </source>
</evidence>
<dbReference type="AlphaFoldDB" id="K2MEV9"/>
<gene>
    <name evidence="6" type="ORF">NA2_02539</name>
</gene>
<dbReference type="eggNOG" id="COG1349">
    <property type="taxonomic scope" value="Bacteria"/>
</dbReference>
<dbReference type="Gene3D" id="3.40.50.1360">
    <property type="match status" value="1"/>
</dbReference>
<dbReference type="Pfam" id="PF00455">
    <property type="entry name" value="DeoRC"/>
    <property type="match status" value="1"/>
</dbReference>
<name>K2MEV9_9HYPH</name>
<dbReference type="GO" id="GO:0003700">
    <property type="term" value="F:DNA-binding transcription factor activity"/>
    <property type="evidence" value="ECO:0007669"/>
    <property type="project" value="InterPro"/>
</dbReference>
<dbReference type="InterPro" id="IPR001034">
    <property type="entry name" value="DeoR_HTH"/>
</dbReference>
<dbReference type="InterPro" id="IPR014036">
    <property type="entry name" value="DeoR-like_C"/>
</dbReference>
<dbReference type="SUPFAM" id="SSF100950">
    <property type="entry name" value="NagB/RpiA/CoA transferase-like"/>
    <property type="match status" value="1"/>
</dbReference>
<dbReference type="SUPFAM" id="SSF46785">
    <property type="entry name" value="Winged helix' DNA-binding domain"/>
    <property type="match status" value="1"/>
</dbReference>
<keyword evidence="7" id="KW-1185">Reference proteome</keyword>
<sequence>MNKPQKPVGTMSSISKSAIEKERPHAQARLAAILERLHDGGAVTVTELARMFGVSDMTVRRDLAELERDGLLERVHGGAVPPSRGPLSLLDDVEPNFEARSRHNQDAKTRIADLAASIVSRHRTIAMDVGTTTFLTAQRLRDLAHIRVFTNSLRIAEEMSSTNLEVYVPGGRVRPDERSVMGPIAVEQFSQLYFDVALIGLSGLTVEGMFDYSIEDTQMKQVYLQRSAHRVVLCDSSKFRRMSLVRIGGFQDIDTLITDAPPPSDIASALAAARVDVQIAPAV</sequence>
<dbReference type="EMBL" id="AMRM01000002">
    <property type="protein sequence ID" value="EKF20626.1"/>
    <property type="molecule type" value="Genomic_DNA"/>
</dbReference>
<comment type="caution">
    <text evidence="6">The sequence shown here is derived from an EMBL/GenBank/DDBJ whole genome shotgun (WGS) entry which is preliminary data.</text>
</comment>
<dbReference type="PRINTS" id="PR00037">
    <property type="entry name" value="HTHLACR"/>
</dbReference>